<evidence type="ECO:0000313" key="4">
    <source>
        <dbReference type="WBParaSite" id="Gr19_v10_g7709.t1"/>
    </source>
</evidence>
<dbReference type="Pfam" id="PF13383">
    <property type="entry name" value="Methyltransf_22"/>
    <property type="match status" value="1"/>
</dbReference>
<dbReference type="InterPro" id="IPR025714">
    <property type="entry name" value="Methyltranfer_dom"/>
</dbReference>
<dbReference type="WBParaSite" id="Gr19_v10_g7709.t1">
    <property type="protein sequence ID" value="Gr19_v10_g7709.t1"/>
    <property type="gene ID" value="Gr19_v10_g7709"/>
</dbReference>
<accession>A0A914I8W0</accession>
<feature type="region of interest" description="Disordered" evidence="1">
    <location>
        <begin position="141"/>
        <end position="187"/>
    </location>
</feature>
<feature type="compositionally biased region" description="Acidic residues" evidence="1">
    <location>
        <begin position="148"/>
        <end position="167"/>
    </location>
</feature>
<dbReference type="AlphaFoldDB" id="A0A914I8W0"/>
<keyword evidence="3" id="KW-1185">Reference proteome</keyword>
<organism evidence="3 4">
    <name type="scientific">Globodera rostochiensis</name>
    <name type="common">Golden nematode worm</name>
    <name type="synonym">Heterodera rostochiensis</name>
    <dbReference type="NCBI Taxonomy" id="31243"/>
    <lineage>
        <taxon>Eukaryota</taxon>
        <taxon>Metazoa</taxon>
        <taxon>Ecdysozoa</taxon>
        <taxon>Nematoda</taxon>
        <taxon>Chromadorea</taxon>
        <taxon>Rhabditida</taxon>
        <taxon>Tylenchina</taxon>
        <taxon>Tylenchomorpha</taxon>
        <taxon>Tylenchoidea</taxon>
        <taxon>Heteroderidae</taxon>
        <taxon>Heteroderinae</taxon>
        <taxon>Globodera</taxon>
    </lineage>
</organism>
<feature type="domain" description="Methyltransferase" evidence="2">
    <location>
        <begin position="33"/>
        <end position="90"/>
    </location>
</feature>
<protein>
    <submittedName>
        <fullName evidence="4">Methyltransferase domain-containing protein</fullName>
    </submittedName>
</protein>
<name>A0A914I8W0_GLORO</name>
<dbReference type="Proteomes" id="UP000887572">
    <property type="component" value="Unplaced"/>
</dbReference>
<proteinExistence type="predicted"/>
<evidence type="ECO:0000313" key="3">
    <source>
        <dbReference type="Proteomes" id="UP000887572"/>
    </source>
</evidence>
<sequence length="206" mass="23685">MRSAPNKSDDYAGKRPERLAKLKKTCSDLSQIGGHSICSIQMLNKVQNCLVFSVATRTDLKFEMGIAERLDKCKVRVYDHEAKATNSDGEYRVIEKMDTDRRQRDPIGSVQTTQRAFQLDIFLKAMEKDHGYKLYSMKELNEEKREEKEEDGDEGEEEWKEEKEEGEGNNNSPAGRTRHDDGPATRHYALSFIAQNCQKNFGIKEQ</sequence>
<evidence type="ECO:0000256" key="1">
    <source>
        <dbReference type="SAM" id="MobiDB-lite"/>
    </source>
</evidence>
<evidence type="ECO:0000259" key="2">
    <source>
        <dbReference type="Pfam" id="PF13383"/>
    </source>
</evidence>
<reference evidence="4" key="1">
    <citation type="submission" date="2022-11" db="UniProtKB">
        <authorList>
            <consortium name="WormBaseParasite"/>
        </authorList>
    </citation>
    <scope>IDENTIFICATION</scope>
</reference>